<dbReference type="STRING" id="1165861.A0A0L0UK14"/>
<sequence length="135" mass="13968">MNPSSARSLATKTSIDTRSDTSAPTSIASAQTPKPKLPPRTASNTSNVPESPSRQSSHSRVLSVPPTPTTGKVLVRVVVAGVIMQVGQAGTEVAEVDSEALVVVEQPVDSVTPAGDLTTDLGMVMVDLAKRCSCR</sequence>
<reference evidence="3" key="1">
    <citation type="submission" date="2014-03" db="EMBL/GenBank/DDBJ databases">
        <title>The Genome Sequence of Puccinia striiformis f. sp. tritici PST-78.</title>
        <authorList>
            <consortium name="The Broad Institute Genome Sequencing Platform"/>
            <person name="Cuomo C."/>
            <person name="Hulbert S."/>
            <person name="Chen X."/>
            <person name="Walker B."/>
            <person name="Young S.K."/>
            <person name="Zeng Q."/>
            <person name="Gargeya S."/>
            <person name="Fitzgerald M."/>
            <person name="Haas B."/>
            <person name="Abouelleil A."/>
            <person name="Alvarado L."/>
            <person name="Arachchi H.M."/>
            <person name="Berlin A.M."/>
            <person name="Chapman S.B."/>
            <person name="Goldberg J."/>
            <person name="Griggs A."/>
            <person name="Gujja S."/>
            <person name="Hansen M."/>
            <person name="Howarth C."/>
            <person name="Imamovic A."/>
            <person name="Larimer J."/>
            <person name="McCowan C."/>
            <person name="Montmayeur A."/>
            <person name="Murphy C."/>
            <person name="Neiman D."/>
            <person name="Pearson M."/>
            <person name="Priest M."/>
            <person name="Roberts A."/>
            <person name="Saif S."/>
            <person name="Shea T."/>
            <person name="Sisk P."/>
            <person name="Sykes S."/>
            <person name="Wortman J."/>
            <person name="Nusbaum C."/>
            <person name="Birren B."/>
        </authorList>
    </citation>
    <scope>NUCLEOTIDE SEQUENCE [LARGE SCALE GENOMIC DNA]</scope>
    <source>
        <strain evidence="3">race PST-78</strain>
    </source>
</reference>
<feature type="region of interest" description="Disordered" evidence="1">
    <location>
        <begin position="1"/>
        <end position="68"/>
    </location>
</feature>
<name>A0A0L0UK14_9BASI</name>
<dbReference type="EMBL" id="AJIL01005954">
    <property type="protein sequence ID" value="KNE87295.1"/>
    <property type="molecule type" value="Genomic_DNA"/>
</dbReference>
<organism evidence="2 3">
    <name type="scientific">Puccinia striiformis f. sp. tritici PST-78</name>
    <dbReference type="NCBI Taxonomy" id="1165861"/>
    <lineage>
        <taxon>Eukaryota</taxon>
        <taxon>Fungi</taxon>
        <taxon>Dikarya</taxon>
        <taxon>Basidiomycota</taxon>
        <taxon>Pucciniomycotina</taxon>
        <taxon>Pucciniomycetes</taxon>
        <taxon>Pucciniales</taxon>
        <taxon>Pucciniaceae</taxon>
        <taxon>Puccinia</taxon>
    </lineage>
</organism>
<feature type="compositionally biased region" description="Polar residues" evidence="1">
    <location>
        <begin position="41"/>
        <end position="60"/>
    </location>
</feature>
<evidence type="ECO:0000256" key="1">
    <source>
        <dbReference type="SAM" id="MobiDB-lite"/>
    </source>
</evidence>
<feature type="compositionally biased region" description="Polar residues" evidence="1">
    <location>
        <begin position="1"/>
        <end position="32"/>
    </location>
</feature>
<dbReference type="AlphaFoldDB" id="A0A0L0UK14"/>
<gene>
    <name evidence="2" type="ORF">PSTG_19324</name>
</gene>
<keyword evidence="3" id="KW-1185">Reference proteome</keyword>
<accession>A0A0L0UK14</accession>
<evidence type="ECO:0000313" key="2">
    <source>
        <dbReference type="EMBL" id="KNE87295.1"/>
    </source>
</evidence>
<comment type="caution">
    <text evidence="2">The sequence shown here is derived from an EMBL/GenBank/DDBJ whole genome shotgun (WGS) entry which is preliminary data.</text>
</comment>
<proteinExistence type="predicted"/>
<dbReference type="Proteomes" id="UP000054564">
    <property type="component" value="Unassembled WGS sequence"/>
</dbReference>
<evidence type="ECO:0000313" key="3">
    <source>
        <dbReference type="Proteomes" id="UP000054564"/>
    </source>
</evidence>
<protein>
    <submittedName>
        <fullName evidence="2">Uncharacterized protein</fullName>
    </submittedName>
</protein>